<accession>A0A7D6E011</accession>
<dbReference type="AlphaFoldDB" id="A0A7D6E011"/>
<feature type="domain" description="Helix-turn-helix" evidence="1">
    <location>
        <begin position="13"/>
        <end position="58"/>
    </location>
</feature>
<organism evidence="2 3">
    <name type="scientific">Mycobacterium vicinigordonae</name>
    <dbReference type="NCBI Taxonomy" id="1719132"/>
    <lineage>
        <taxon>Bacteria</taxon>
        <taxon>Bacillati</taxon>
        <taxon>Actinomycetota</taxon>
        <taxon>Actinomycetes</taxon>
        <taxon>Mycobacteriales</taxon>
        <taxon>Mycobacteriaceae</taxon>
        <taxon>Mycobacterium</taxon>
    </lineage>
</organism>
<dbReference type="InterPro" id="IPR041657">
    <property type="entry name" value="HTH_17"/>
</dbReference>
<reference evidence="2" key="1">
    <citation type="submission" date="2020-07" db="EMBL/GenBank/DDBJ databases">
        <title>Description of Mycobacterium gordonae subsp. intergordonae subsp.nov. and Mycobacterium gordonae subsp. gordonae subsp. nov.</title>
        <authorList>
            <person name="Huang H."/>
        </authorList>
    </citation>
    <scope>NUCLEOTIDE SEQUENCE [LARGE SCALE GENOMIC DNA]</scope>
    <source>
        <strain evidence="2">24T</strain>
    </source>
</reference>
<evidence type="ECO:0000313" key="2">
    <source>
        <dbReference type="EMBL" id="QLL08847.1"/>
    </source>
</evidence>
<keyword evidence="3" id="KW-1185">Reference proteome</keyword>
<gene>
    <name evidence="2" type="ORF">H0P51_08060</name>
</gene>
<evidence type="ECO:0000259" key="1">
    <source>
        <dbReference type="Pfam" id="PF12728"/>
    </source>
</evidence>
<dbReference type="KEGG" id="mgor:H0P51_08060"/>
<dbReference type="Pfam" id="PF12728">
    <property type="entry name" value="HTH_17"/>
    <property type="match status" value="1"/>
</dbReference>
<name>A0A7D6E011_9MYCO</name>
<dbReference type="InterPro" id="IPR009061">
    <property type="entry name" value="DNA-bd_dom_put_sf"/>
</dbReference>
<dbReference type="Gene3D" id="1.10.10.10">
    <property type="entry name" value="Winged helix-like DNA-binding domain superfamily/Winged helix DNA-binding domain"/>
    <property type="match status" value="1"/>
</dbReference>
<sequence>MPDAPYVVDPPAAGRRLGVNVDTLKRWRRLGIGPTYIRIAHNRVRYRVADLDAWLDARAVIPESPAAQSV</sequence>
<dbReference type="InterPro" id="IPR036388">
    <property type="entry name" value="WH-like_DNA-bd_sf"/>
</dbReference>
<dbReference type="SUPFAM" id="SSF46955">
    <property type="entry name" value="Putative DNA-binding domain"/>
    <property type="match status" value="1"/>
</dbReference>
<proteinExistence type="predicted"/>
<reference evidence="2" key="2">
    <citation type="submission" date="2020-07" db="EMBL/GenBank/DDBJ databases">
        <authorList>
            <person name="Yu X."/>
        </authorList>
    </citation>
    <scope>NUCLEOTIDE SEQUENCE [LARGE SCALE GENOMIC DNA]</scope>
    <source>
        <strain evidence="2">24T</strain>
    </source>
</reference>
<dbReference type="Proteomes" id="UP000510682">
    <property type="component" value="Chromosome"/>
</dbReference>
<dbReference type="RefSeq" id="WP_180917432.1">
    <property type="nucleotide sequence ID" value="NZ_CP059165.1"/>
</dbReference>
<dbReference type="EMBL" id="CP059165">
    <property type="protein sequence ID" value="QLL08847.1"/>
    <property type="molecule type" value="Genomic_DNA"/>
</dbReference>
<protein>
    <submittedName>
        <fullName evidence="2">Helix-turn-helix domain-containing protein</fullName>
    </submittedName>
</protein>
<evidence type="ECO:0000313" key="3">
    <source>
        <dbReference type="Proteomes" id="UP000510682"/>
    </source>
</evidence>